<dbReference type="Proteomes" id="UP000005850">
    <property type="component" value="Chromosome"/>
</dbReference>
<dbReference type="AlphaFoldDB" id="A0A075R8K5"/>
<keyword evidence="1" id="KW-0969">Cilium</keyword>
<dbReference type="PANTHER" id="PTHR39185:SF1">
    <property type="entry name" value="SWARMING MOTILITY PROTEIN SWRD"/>
    <property type="match status" value="1"/>
</dbReference>
<dbReference type="KEGG" id="blr:BRLA_c032960"/>
<organism evidence="1 2">
    <name type="scientific">Brevibacillus laterosporus LMG 15441</name>
    <dbReference type="NCBI Taxonomy" id="1042163"/>
    <lineage>
        <taxon>Bacteria</taxon>
        <taxon>Bacillati</taxon>
        <taxon>Bacillota</taxon>
        <taxon>Bacilli</taxon>
        <taxon>Bacillales</taxon>
        <taxon>Paenibacillaceae</taxon>
        <taxon>Brevibacillus</taxon>
    </lineage>
</organism>
<dbReference type="PANTHER" id="PTHR39185">
    <property type="entry name" value="SWARMING MOTILITY PROTEIN SWRD"/>
    <property type="match status" value="1"/>
</dbReference>
<reference evidence="1 2" key="1">
    <citation type="journal article" date="2011" name="J. Bacteriol.">
        <title>Genome sequence of Brevibacillus laterosporus LMG 15441, a pathogen of invertebrates.</title>
        <authorList>
            <person name="Djukic M."/>
            <person name="Poehlein A."/>
            <person name="Thurmer A."/>
            <person name="Daniel R."/>
        </authorList>
    </citation>
    <scope>NUCLEOTIDE SEQUENCE [LARGE SCALE GENOMIC DNA]</scope>
    <source>
        <strain evidence="1 2">LMG 15441</strain>
    </source>
</reference>
<dbReference type="eggNOG" id="COG1582">
    <property type="taxonomic scope" value="Bacteria"/>
</dbReference>
<keyword evidence="2" id="KW-1185">Reference proteome</keyword>
<name>A0A075R8K5_BRELA</name>
<keyword evidence="1" id="KW-0966">Cell projection</keyword>
<sequence length="71" mass="8169">MIRLTRFNGNTFYLNAVHIEVVEATPDTIITLTTGKKYLVKETVEDIILQMKQFYQESYLAKTLKQPGESS</sequence>
<accession>A0A075R8K5</accession>
<dbReference type="InterPro" id="IPR009384">
    <property type="entry name" value="SwrD-like"/>
</dbReference>
<dbReference type="HOGENOM" id="CLU_173020_2_0_9"/>
<dbReference type="STRING" id="1042163.BRLA_c032960"/>
<protein>
    <submittedName>
        <fullName evidence="1">Flagellar protein (FlbD)</fullName>
    </submittedName>
</protein>
<evidence type="ECO:0000313" key="2">
    <source>
        <dbReference type="Proteomes" id="UP000005850"/>
    </source>
</evidence>
<dbReference type="RefSeq" id="WP_003336917.1">
    <property type="nucleotide sequence ID" value="NZ_CP007806.1"/>
</dbReference>
<keyword evidence="1" id="KW-0282">Flagellum</keyword>
<dbReference type="EMBL" id="CP007806">
    <property type="protein sequence ID" value="AIG27608.1"/>
    <property type="molecule type" value="Genomic_DNA"/>
</dbReference>
<proteinExistence type="predicted"/>
<dbReference type="Pfam" id="PF06289">
    <property type="entry name" value="FlbD"/>
    <property type="match status" value="1"/>
</dbReference>
<evidence type="ECO:0000313" key="1">
    <source>
        <dbReference type="EMBL" id="AIG27608.1"/>
    </source>
</evidence>
<gene>
    <name evidence="1" type="primary">flbD</name>
    <name evidence="1" type="ORF">BRLA_c032960</name>
</gene>